<dbReference type="GO" id="GO:0016020">
    <property type="term" value="C:membrane"/>
    <property type="evidence" value="ECO:0007669"/>
    <property type="project" value="UniProtKB-SubCell"/>
</dbReference>
<proteinExistence type="predicted"/>
<gene>
    <name evidence="6" type="ORF">J5N97_006323</name>
</gene>
<organism evidence="6 7">
    <name type="scientific">Dioscorea zingiberensis</name>
    <dbReference type="NCBI Taxonomy" id="325984"/>
    <lineage>
        <taxon>Eukaryota</taxon>
        <taxon>Viridiplantae</taxon>
        <taxon>Streptophyta</taxon>
        <taxon>Embryophyta</taxon>
        <taxon>Tracheophyta</taxon>
        <taxon>Spermatophyta</taxon>
        <taxon>Magnoliopsida</taxon>
        <taxon>Liliopsida</taxon>
        <taxon>Dioscoreales</taxon>
        <taxon>Dioscoreaceae</taxon>
        <taxon>Dioscorea</taxon>
    </lineage>
</organism>
<evidence type="ECO:0000256" key="4">
    <source>
        <dbReference type="ARBA" id="ARBA00023136"/>
    </source>
</evidence>
<comment type="caution">
    <text evidence="6">The sequence shown here is derived from an EMBL/GenBank/DDBJ whole genome shotgun (WGS) entry which is preliminary data.</text>
</comment>
<dbReference type="GO" id="GO:0005634">
    <property type="term" value="C:nucleus"/>
    <property type="evidence" value="ECO:0007669"/>
    <property type="project" value="TreeGrafter"/>
</dbReference>
<dbReference type="PANTHER" id="PTHR24075:SF6">
    <property type="entry name" value="ACTIVATING SIGNAL COINTEGRATOR 1 COMPLEX SUBUNIT 3"/>
    <property type="match status" value="1"/>
</dbReference>
<evidence type="ECO:0000256" key="2">
    <source>
        <dbReference type="ARBA" id="ARBA00022692"/>
    </source>
</evidence>
<dbReference type="InterPro" id="IPR004179">
    <property type="entry name" value="Sec63-dom"/>
</dbReference>
<keyword evidence="7" id="KW-1185">Reference proteome</keyword>
<dbReference type="SUPFAM" id="SSF158702">
    <property type="entry name" value="Sec63 N-terminal domain-like"/>
    <property type="match status" value="1"/>
</dbReference>
<dbReference type="PANTHER" id="PTHR24075">
    <property type="entry name" value="SEC63 DOMAIN-CONTAINING"/>
    <property type="match status" value="1"/>
</dbReference>
<sequence length="308" mass="34023">MWCPGCRQRSHTSITPLEVLFVGGDRRKGYCSSLIPGLVPAPVGGGGGDLCFLLFFTIFHGCSPGSGTSSLSTELGPSADDFSWARRGLTLSPKVTSANVRSSSSGRRARRLSCCFSRPSSLYVSLFCSGTVIPPVDRRGAVSVRLGASGVLVCSVAARRCSAPPRLGSTVRLHTQRHYLVTREHNYISVNVWIKYKLDTSLEVFLHILSGSSEYDELPVQHNEENFNATLSKMVPYLVDEHRLDNPHVKANLRFQAHFSRLELPISDYVIHIIQAMIDTCANSGWLLSSLVCISFKWLCRERARYAN</sequence>
<dbReference type="GO" id="GO:0003723">
    <property type="term" value="F:RNA binding"/>
    <property type="evidence" value="ECO:0007669"/>
    <property type="project" value="TreeGrafter"/>
</dbReference>
<evidence type="ECO:0000313" key="7">
    <source>
        <dbReference type="Proteomes" id="UP001085076"/>
    </source>
</evidence>
<evidence type="ECO:0000259" key="5">
    <source>
        <dbReference type="Pfam" id="PF02889"/>
    </source>
</evidence>
<dbReference type="Proteomes" id="UP001085076">
    <property type="component" value="Miscellaneous, Linkage group lg01"/>
</dbReference>
<dbReference type="Pfam" id="PF02889">
    <property type="entry name" value="Sec63"/>
    <property type="match status" value="1"/>
</dbReference>
<dbReference type="GO" id="GO:0043138">
    <property type="term" value="F:3'-5' DNA helicase activity"/>
    <property type="evidence" value="ECO:0007669"/>
    <property type="project" value="TreeGrafter"/>
</dbReference>
<accession>A0A9D5DCU5</accession>
<protein>
    <recommendedName>
        <fullName evidence="5">SEC63 domain-containing protein</fullName>
    </recommendedName>
</protein>
<evidence type="ECO:0000313" key="6">
    <source>
        <dbReference type="EMBL" id="KAJ0987967.1"/>
    </source>
</evidence>
<dbReference type="Gene3D" id="1.10.3380.10">
    <property type="entry name" value="Sec63 N-terminal domain-like domain"/>
    <property type="match status" value="1"/>
</dbReference>
<keyword evidence="4" id="KW-0472">Membrane</keyword>
<reference evidence="6" key="1">
    <citation type="submission" date="2021-03" db="EMBL/GenBank/DDBJ databases">
        <authorList>
            <person name="Li Z."/>
            <person name="Yang C."/>
        </authorList>
    </citation>
    <scope>NUCLEOTIDE SEQUENCE</scope>
    <source>
        <strain evidence="6">Dzin_1.0</strain>
        <tissue evidence="6">Leaf</tissue>
    </source>
</reference>
<keyword evidence="2" id="KW-0812">Transmembrane</keyword>
<dbReference type="OrthoDB" id="5575at2759"/>
<feature type="domain" description="SEC63" evidence="5">
    <location>
        <begin position="188"/>
        <end position="296"/>
    </location>
</feature>
<reference evidence="6" key="2">
    <citation type="journal article" date="2022" name="Hortic Res">
        <title>The genome of Dioscorea zingiberensis sheds light on the biosynthesis, origin and evolution of the medicinally important diosgenin saponins.</title>
        <authorList>
            <person name="Li Y."/>
            <person name="Tan C."/>
            <person name="Li Z."/>
            <person name="Guo J."/>
            <person name="Li S."/>
            <person name="Chen X."/>
            <person name="Wang C."/>
            <person name="Dai X."/>
            <person name="Yang H."/>
            <person name="Song W."/>
            <person name="Hou L."/>
            <person name="Xu J."/>
            <person name="Tong Z."/>
            <person name="Xu A."/>
            <person name="Yuan X."/>
            <person name="Wang W."/>
            <person name="Yang Q."/>
            <person name="Chen L."/>
            <person name="Sun Z."/>
            <person name="Wang K."/>
            <person name="Pan B."/>
            <person name="Chen J."/>
            <person name="Bao Y."/>
            <person name="Liu F."/>
            <person name="Qi X."/>
            <person name="Gang D.R."/>
            <person name="Wen J."/>
            <person name="Li J."/>
        </authorList>
    </citation>
    <scope>NUCLEOTIDE SEQUENCE</scope>
    <source>
        <strain evidence="6">Dzin_1.0</strain>
    </source>
</reference>
<name>A0A9D5DCU5_9LILI</name>
<evidence type="ECO:0000256" key="3">
    <source>
        <dbReference type="ARBA" id="ARBA00022989"/>
    </source>
</evidence>
<dbReference type="EMBL" id="JAGGNH010000001">
    <property type="protein sequence ID" value="KAJ0987967.1"/>
    <property type="molecule type" value="Genomic_DNA"/>
</dbReference>
<comment type="subcellular location">
    <subcellularLocation>
        <location evidence="1">Membrane</location>
        <topology evidence="1">Multi-pass membrane protein</topology>
    </subcellularLocation>
</comment>
<dbReference type="AlphaFoldDB" id="A0A9D5DCU5"/>
<evidence type="ECO:0000256" key="1">
    <source>
        <dbReference type="ARBA" id="ARBA00004141"/>
    </source>
</evidence>
<keyword evidence="3" id="KW-1133">Transmembrane helix</keyword>